<reference evidence="2 3" key="1">
    <citation type="submission" date="2020-08" db="EMBL/GenBank/DDBJ databases">
        <title>Plant Genome Project.</title>
        <authorList>
            <person name="Zhang R.-G."/>
        </authorList>
    </citation>
    <scope>NUCLEOTIDE SEQUENCE [LARGE SCALE GENOMIC DNA]</scope>
    <source>
        <tissue evidence="2">Rhizome</tissue>
    </source>
</reference>
<feature type="transmembrane region" description="Helical" evidence="1">
    <location>
        <begin position="12"/>
        <end position="38"/>
    </location>
</feature>
<keyword evidence="1" id="KW-0812">Transmembrane</keyword>
<proteinExistence type="predicted"/>
<gene>
    <name evidence="2" type="ORF">ZIOFF_047783</name>
</gene>
<keyword evidence="1" id="KW-1133">Transmembrane helix</keyword>
<evidence type="ECO:0000256" key="1">
    <source>
        <dbReference type="SAM" id="Phobius"/>
    </source>
</evidence>
<sequence>MSTGGPPRPLRILATAAGYFFGGLFTLSLASSVAMRSLQSFMEAKRKKVAPPCAACQGKGFYGCKLCKGRSTIEWSPLYDPIVINPCLCPTCEGNKSMEHNCDFDQVSLIALEIENKVQEARVFLLLQLEPMTQVFFSASGYYARFQHRLTASLIDAYVITWMNLGQRKRTYLSIVPIYLQEKREEKVEA</sequence>
<keyword evidence="1" id="KW-0472">Membrane</keyword>
<evidence type="ECO:0000313" key="2">
    <source>
        <dbReference type="EMBL" id="KAG6492816.1"/>
    </source>
</evidence>
<dbReference type="AlphaFoldDB" id="A0A8J5FXZ9"/>
<accession>A0A8J5FXZ9</accession>
<comment type="caution">
    <text evidence="2">The sequence shown here is derived from an EMBL/GenBank/DDBJ whole genome shotgun (WGS) entry which is preliminary data.</text>
</comment>
<dbReference type="Proteomes" id="UP000734854">
    <property type="component" value="Unassembled WGS sequence"/>
</dbReference>
<protein>
    <submittedName>
        <fullName evidence="2">Uncharacterized protein</fullName>
    </submittedName>
</protein>
<evidence type="ECO:0000313" key="3">
    <source>
        <dbReference type="Proteomes" id="UP000734854"/>
    </source>
</evidence>
<dbReference type="EMBL" id="JACMSC010000013">
    <property type="protein sequence ID" value="KAG6492816.1"/>
    <property type="molecule type" value="Genomic_DNA"/>
</dbReference>
<keyword evidence="3" id="KW-1185">Reference proteome</keyword>
<name>A0A8J5FXZ9_ZINOF</name>
<organism evidence="2 3">
    <name type="scientific">Zingiber officinale</name>
    <name type="common">Ginger</name>
    <name type="synonym">Amomum zingiber</name>
    <dbReference type="NCBI Taxonomy" id="94328"/>
    <lineage>
        <taxon>Eukaryota</taxon>
        <taxon>Viridiplantae</taxon>
        <taxon>Streptophyta</taxon>
        <taxon>Embryophyta</taxon>
        <taxon>Tracheophyta</taxon>
        <taxon>Spermatophyta</taxon>
        <taxon>Magnoliopsida</taxon>
        <taxon>Liliopsida</taxon>
        <taxon>Zingiberales</taxon>
        <taxon>Zingiberaceae</taxon>
        <taxon>Zingiber</taxon>
    </lineage>
</organism>